<dbReference type="AlphaFoldDB" id="A0A2R4WWJ1"/>
<evidence type="ECO:0000313" key="4">
    <source>
        <dbReference type="Proteomes" id="UP000244755"/>
    </source>
</evidence>
<dbReference type="Pfam" id="PF05686">
    <property type="entry name" value="Glyco_transf_90"/>
    <property type="match status" value="1"/>
</dbReference>
<evidence type="ECO:0000313" key="3">
    <source>
        <dbReference type="EMBL" id="AWB25885.1"/>
    </source>
</evidence>
<protein>
    <recommendedName>
        <fullName evidence="2">Glycosyl transferase CAP10 domain-containing protein</fullName>
    </recommendedName>
</protein>
<sequence>MIDGGEGMSREEIYAVFRSLLNREPENEGTVTSLSKCPDLRSLIDVVVSSPEFQRKIRIREFVKSAVEEQLAPWRGYGVVFDNYRQALDFENRHSPSTFIYEITAGSVRIVPKSQPVPEVFTLRAGQFESIFRDMLSIYPNPGDLSFAVDVNDEARERTAYPVFSFQKQFGDRNILLPDFEFVVTDYLTKIAYDGTPYEDKTNKASFAGSTTGKHLITLSDIRDVTVPRIRAAKYFRGRSDVDFRLPAIVQCTPEAEQALIQDGFGHGVMGWDEAYTSKFIISMDGNGATCSRPAIIMRSRSVLFKYNSNHVLFWSNQAKPWTHYIPIQNDDDVLRIIQLEKEENNRFHYIAAASTAFAEELLGKDAILQYTSGLLREFSALIAR</sequence>
<keyword evidence="1" id="KW-0808">Transferase</keyword>
<dbReference type="EMBL" id="CP028844">
    <property type="protein sequence ID" value="AWB25885.1"/>
    <property type="molecule type" value="Genomic_DNA"/>
</dbReference>
<keyword evidence="4" id="KW-1185">Reference proteome</keyword>
<dbReference type="GO" id="GO:0016740">
    <property type="term" value="F:transferase activity"/>
    <property type="evidence" value="ECO:0007669"/>
    <property type="project" value="UniProtKB-KW"/>
</dbReference>
<proteinExistence type="predicted"/>
<evidence type="ECO:0000256" key="1">
    <source>
        <dbReference type="ARBA" id="ARBA00022679"/>
    </source>
</evidence>
<dbReference type="InterPro" id="IPR006598">
    <property type="entry name" value="CAP10"/>
</dbReference>
<accession>A0A2R4WWJ1</accession>
<feature type="domain" description="Glycosyl transferase CAP10" evidence="2">
    <location>
        <begin position="144"/>
        <end position="379"/>
    </location>
</feature>
<name>A0A2R4WWJ1_9HYPH</name>
<gene>
    <name evidence="3" type="ORF">DA075_34245</name>
</gene>
<dbReference type="SMART" id="SM00672">
    <property type="entry name" value="CAP10"/>
    <property type="match status" value="1"/>
</dbReference>
<evidence type="ECO:0000259" key="2">
    <source>
        <dbReference type="SMART" id="SM00672"/>
    </source>
</evidence>
<dbReference type="PANTHER" id="PTHR12203">
    <property type="entry name" value="KDEL LYS-ASP-GLU-LEU CONTAINING - RELATED"/>
    <property type="match status" value="1"/>
</dbReference>
<reference evidence="3 4" key="1">
    <citation type="submission" date="2018-04" db="EMBL/GenBank/DDBJ databases">
        <title>Methylobacterium sp. PR1016A genome.</title>
        <authorList>
            <person name="Park W."/>
        </authorList>
    </citation>
    <scope>NUCLEOTIDE SEQUENCE [LARGE SCALE GENOMIC DNA]</scope>
    <source>
        <strain evidence="3 4">PR1016A</strain>
    </source>
</reference>
<dbReference type="InterPro" id="IPR051091">
    <property type="entry name" value="O-Glucosyltr/Glycosyltrsf_90"/>
</dbReference>
<dbReference type="KEGG" id="mee:DA075_34245"/>
<dbReference type="PANTHER" id="PTHR12203:SF35">
    <property type="entry name" value="PROTEIN O-GLUCOSYLTRANSFERASE 1"/>
    <property type="match status" value="1"/>
</dbReference>
<dbReference type="Proteomes" id="UP000244755">
    <property type="component" value="Chromosome 2"/>
</dbReference>
<organism evidence="3 4">
    <name type="scientific">Methylobacterium currus</name>
    <dbReference type="NCBI Taxonomy" id="2051553"/>
    <lineage>
        <taxon>Bacteria</taxon>
        <taxon>Pseudomonadati</taxon>
        <taxon>Pseudomonadota</taxon>
        <taxon>Alphaproteobacteria</taxon>
        <taxon>Hyphomicrobiales</taxon>
        <taxon>Methylobacteriaceae</taxon>
        <taxon>Methylobacterium</taxon>
    </lineage>
</organism>